<organism evidence="14">
    <name type="scientific">uncultured bacterium</name>
    <name type="common">gcode 4</name>
    <dbReference type="NCBI Taxonomy" id="1234023"/>
    <lineage>
        <taxon>Bacteria</taxon>
        <taxon>environmental samples</taxon>
    </lineage>
</organism>
<dbReference type="GO" id="GO:0016020">
    <property type="term" value="C:membrane"/>
    <property type="evidence" value="ECO:0007669"/>
    <property type="project" value="UniProtKB-SubCell"/>
</dbReference>
<keyword evidence="6" id="KW-0378">Hydrolase</keyword>
<evidence type="ECO:0000256" key="10">
    <source>
        <dbReference type="ARBA" id="ARBA00023136"/>
    </source>
</evidence>
<dbReference type="GO" id="GO:0004222">
    <property type="term" value="F:metalloendopeptidase activity"/>
    <property type="evidence" value="ECO:0007669"/>
    <property type="project" value="InterPro"/>
</dbReference>
<evidence type="ECO:0000256" key="6">
    <source>
        <dbReference type="ARBA" id="ARBA00022801"/>
    </source>
</evidence>
<dbReference type="CDD" id="cd06163">
    <property type="entry name" value="S2P-M50_PDZ_RseP-like"/>
    <property type="match status" value="1"/>
</dbReference>
<evidence type="ECO:0000256" key="2">
    <source>
        <dbReference type="ARBA" id="ARBA00004141"/>
    </source>
</evidence>
<keyword evidence="7" id="KW-0862">Zinc</keyword>
<feature type="transmembrane region" description="Helical" evidence="11">
    <location>
        <begin position="99"/>
        <end position="121"/>
    </location>
</feature>
<comment type="subcellular location">
    <subcellularLocation>
        <location evidence="2">Membrane</location>
        <topology evidence="2">Multi-pass membrane protein</topology>
    </subcellularLocation>
</comment>
<dbReference type="PANTHER" id="PTHR42837">
    <property type="entry name" value="REGULATOR OF SIGMA-E PROTEASE RSEP"/>
    <property type="match status" value="1"/>
</dbReference>
<evidence type="ECO:0000256" key="8">
    <source>
        <dbReference type="ARBA" id="ARBA00022989"/>
    </source>
</evidence>
<evidence type="ECO:0000256" key="7">
    <source>
        <dbReference type="ARBA" id="ARBA00022833"/>
    </source>
</evidence>
<evidence type="ECO:0008006" key="15">
    <source>
        <dbReference type="Google" id="ProtNLM"/>
    </source>
</evidence>
<feature type="domain" description="PDZ" evidence="13">
    <location>
        <begin position="164"/>
        <end position="211"/>
    </location>
</feature>
<dbReference type="InterPro" id="IPR036034">
    <property type="entry name" value="PDZ_sf"/>
</dbReference>
<dbReference type="EMBL" id="AMFJ01034383">
    <property type="protein sequence ID" value="EKD29497.1"/>
    <property type="molecule type" value="Genomic_DNA"/>
</dbReference>
<dbReference type="Gene3D" id="2.30.42.10">
    <property type="match status" value="1"/>
</dbReference>
<keyword evidence="10 11" id="KW-0472">Membrane</keyword>
<evidence type="ECO:0000256" key="3">
    <source>
        <dbReference type="ARBA" id="ARBA00007931"/>
    </source>
</evidence>
<evidence type="ECO:0000256" key="11">
    <source>
        <dbReference type="SAM" id="Phobius"/>
    </source>
</evidence>
<evidence type="ECO:0000256" key="5">
    <source>
        <dbReference type="ARBA" id="ARBA00022692"/>
    </source>
</evidence>
<evidence type="ECO:0000256" key="1">
    <source>
        <dbReference type="ARBA" id="ARBA00001947"/>
    </source>
</evidence>
<evidence type="ECO:0000256" key="4">
    <source>
        <dbReference type="ARBA" id="ARBA00022670"/>
    </source>
</evidence>
<keyword evidence="9" id="KW-0482">Metalloprotease</keyword>
<comment type="caution">
    <text evidence="14">The sequence shown here is derived from an EMBL/GenBank/DDBJ whole genome shotgun (WGS) entry which is preliminary data.</text>
</comment>
<keyword evidence="5 11" id="KW-0812">Transmembrane</keyword>
<gene>
    <name evidence="14" type="ORF">ACD_78C00383G0001</name>
</gene>
<protein>
    <recommendedName>
        <fullName evidence="15">PDZ domain-containing protein</fullName>
    </recommendedName>
</protein>
<evidence type="ECO:0000313" key="14">
    <source>
        <dbReference type="EMBL" id="EKD29497.1"/>
    </source>
</evidence>
<proteinExistence type="inferred from homology"/>
<dbReference type="SUPFAM" id="SSF50156">
    <property type="entry name" value="PDZ domain-like"/>
    <property type="match status" value="1"/>
</dbReference>
<comment type="cofactor">
    <cofactor evidence="1">
        <name>Zn(2+)</name>
        <dbReference type="ChEBI" id="CHEBI:29105"/>
    </cofactor>
</comment>
<comment type="similarity">
    <text evidence="3">Belongs to the peptidase M50B family.</text>
</comment>
<dbReference type="AlphaFoldDB" id="K1XW63"/>
<evidence type="ECO:0000259" key="12">
    <source>
        <dbReference type="Pfam" id="PF02163"/>
    </source>
</evidence>
<keyword evidence="8 11" id="KW-1133">Transmembrane helix</keyword>
<evidence type="ECO:0000259" key="13">
    <source>
        <dbReference type="Pfam" id="PF17820"/>
    </source>
</evidence>
<dbReference type="InterPro" id="IPR008915">
    <property type="entry name" value="Peptidase_M50"/>
</dbReference>
<feature type="non-terminal residue" evidence="14">
    <location>
        <position position="294"/>
    </location>
</feature>
<name>K1XW63_9BACT</name>
<dbReference type="GO" id="GO:0006508">
    <property type="term" value="P:proteolysis"/>
    <property type="evidence" value="ECO:0007669"/>
    <property type="project" value="UniProtKB-KW"/>
</dbReference>
<dbReference type="InterPro" id="IPR004387">
    <property type="entry name" value="Pept_M50_Zn"/>
</dbReference>
<evidence type="ECO:0000256" key="9">
    <source>
        <dbReference type="ARBA" id="ARBA00023049"/>
    </source>
</evidence>
<dbReference type="Pfam" id="PF17820">
    <property type="entry name" value="PDZ_6"/>
    <property type="match status" value="1"/>
</dbReference>
<dbReference type="InterPro" id="IPR041489">
    <property type="entry name" value="PDZ_6"/>
</dbReference>
<dbReference type="PANTHER" id="PTHR42837:SF2">
    <property type="entry name" value="MEMBRANE METALLOPROTEASE ARASP2, CHLOROPLASTIC-RELATED"/>
    <property type="match status" value="1"/>
</dbReference>
<dbReference type="Pfam" id="PF02163">
    <property type="entry name" value="Peptidase_M50"/>
    <property type="match status" value="1"/>
</dbReference>
<reference evidence="14" key="1">
    <citation type="journal article" date="2012" name="Science">
        <title>Fermentation, hydrogen, and sulfur metabolism in multiple uncultivated bacterial phyla.</title>
        <authorList>
            <person name="Wrighton K.C."/>
            <person name="Thomas B.C."/>
            <person name="Sharon I."/>
            <person name="Miller C.S."/>
            <person name="Castelle C.J."/>
            <person name="VerBerkmoes N.C."/>
            <person name="Wilkins M.J."/>
            <person name="Hettich R.L."/>
            <person name="Lipton M.S."/>
            <person name="Williams K.H."/>
            <person name="Long P.E."/>
            <person name="Banfield J.F."/>
        </authorList>
    </citation>
    <scope>NUCLEOTIDE SEQUENCE [LARGE SCALE GENOMIC DNA]</scope>
</reference>
<keyword evidence="4" id="KW-0645">Protease</keyword>
<feature type="domain" description="Peptidase M50" evidence="12">
    <location>
        <begin position="10"/>
        <end position="278"/>
    </location>
</feature>
<sequence>MDVFFGILLALLIFSVVVFFHELGHFALAKWFGVRVEEFGIGIPPRAKKVWQDRAGTIYTLNWLPIGGFVKMKGEDMEGKGAKEKDSLVHKSFWQQSGVILAGVFMNFVFATFIFSGLFMVGVEPLAVNTKFETVAQTKLIPFFDEAVKSGFIKTDGLLLSPLSGSIAQTSGIEENDILLRINGETVTKPDTMVQKVKSANNKSLIFDIKRGDVIKTVSILPQDGKIGSYVGYNVTDINKNFRYKYGFFESIGEGAKETYAQSRMTLELLGTLLSKIVTPHTATDRDDAVKSLG</sequence>
<accession>K1XW63</accession>